<evidence type="ECO:0000313" key="6">
    <source>
        <dbReference type="Proteomes" id="UP000294802"/>
    </source>
</evidence>
<dbReference type="InterPro" id="IPR013783">
    <property type="entry name" value="Ig-like_fold"/>
</dbReference>
<keyword evidence="2" id="KW-1133">Transmembrane helix</keyword>
<evidence type="ECO:0000256" key="1">
    <source>
        <dbReference type="SAM" id="MobiDB-lite"/>
    </source>
</evidence>
<evidence type="ECO:0000256" key="2">
    <source>
        <dbReference type="SAM" id="Phobius"/>
    </source>
</evidence>
<sequence>MKRLARALALTVVIITIPVTASAAGKPLIIKLIDEEGRPLKDQPFQLVDQHGNIVHYETLDDSLFIMQQPAADYSLITGEQEIPLTTADINEINVPTEEAEPLLEEKTTQPDEETSSMLIKIQAVFSDHTVAGGVTIQLLKDDEIIDEVQTDDDGTAVFSNLAAGDYNVQYDEETLDIAAGEEKYFVVPEHGVMETPVETEDKSITASSSPNPQIEQTTVPRTPSVQIQHYKSRNQTIEPKAEKTTDVVSRIISTERKETKQKEIEKPVKSERETAVKDKSAQLPVEKPTVSPGDKEDQLPGKSTTAKTTSKVTRQLPVEKPAVDSNSGSLYSDAGSDDSPSTDDSNNDSSNSINNKRSTGSYSSAGTSTNSSDNSTTDSSKSSASSSDQSLPVTGEHPISIQLAGYITLLIGFTLLFLPKRKDSSSPL</sequence>
<comment type="caution">
    <text evidence="5">The sequence shown here is derived from an EMBL/GenBank/DDBJ whole genome shotgun (WGS) entry which is preliminary data.</text>
</comment>
<dbReference type="SUPFAM" id="SSF49478">
    <property type="entry name" value="Cna protein B-type domain"/>
    <property type="match status" value="1"/>
</dbReference>
<keyword evidence="2" id="KW-0812">Transmembrane</keyword>
<name>A0A4R6BV10_9STAP</name>
<dbReference type="Pfam" id="PF17802">
    <property type="entry name" value="SpaA"/>
    <property type="match status" value="1"/>
</dbReference>
<feature type="chain" id="PRO_5020462254" description="SpaA-like prealbumin fold domain-containing protein" evidence="3">
    <location>
        <begin position="24"/>
        <end position="429"/>
    </location>
</feature>
<dbReference type="RefSeq" id="WP_133443523.1">
    <property type="nucleotide sequence ID" value="NZ_SCWB01000006.1"/>
</dbReference>
<keyword evidence="6" id="KW-1185">Reference proteome</keyword>
<feature type="signal peptide" evidence="3">
    <location>
        <begin position="1"/>
        <end position="23"/>
    </location>
</feature>
<accession>A0A4R6BV10</accession>
<dbReference type="Gene3D" id="2.60.40.10">
    <property type="entry name" value="Immunoglobulins"/>
    <property type="match status" value="1"/>
</dbReference>
<proteinExistence type="predicted"/>
<feature type="compositionally biased region" description="Low complexity" evidence="1">
    <location>
        <begin position="303"/>
        <end position="314"/>
    </location>
</feature>
<protein>
    <recommendedName>
        <fullName evidence="4">SpaA-like prealbumin fold domain-containing protein</fullName>
    </recommendedName>
</protein>
<reference evidence="5 6" key="1">
    <citation type="submission" date="2019-01" db="EMBL/GenBank/DDBJ databases">
        <title>Draft genome sequences of the type strains of six Macrococcus species.</title>
        <authorList>
            <person name="Mazhar S."/>
            <person name="Altermann E."/>
            <person name="Hill C."/>
            <person name="Mcauliffe O."/>
        </authorList>
    </citation>
    <scope>NUCLEOTIDE SEQUENCE [LARGE SCALE GENOMIC DNA]</scope>
    <source>
        <strain evidence="5 6">CCM4815</strain>
    </source>
</reference>
<feature type="compositionally biased region" description="Basic and acidic residues" evidence="1">
    <location>
        <begin position="256"/>
        <end position="281"/>
    </location>
</feature>
<evidence type="ECO:0000256" key="3">
    <source>
        <dbReference type="SAM" id="SignalP"/>
    </source>
</evidence>
<dbReference type="Proteomes" id="UP000294802">
    <property type="component" value="Unassembled WGS sequence"/>
</dbReference>
<evidence type="ECO:0000259" key="4">
    <source>
        <dbReference type="Pfam" id="PF17802"/>
    </source>
</evidence>
<feature type="compositionally biased region" description="Low complexity" evidence="1">
    <location>
        <begin position="333"/>
        <end position="388"/>
    </location>
</feature>
<keyword evidence="3" id="KW-0732">Signal</keyword>
<organism evidence="5 6">
    <name type="scientific">Macrococcus lamae</name>
    <dbReference type="NCBI Taxonomy" id="198484"/>
    <lineage>
        <taxon>Bacteria</taxon>
        <taxon>Bacillati</taxon>
        <taxon>Bacillota</taxon>
        <taxon>Bacilli</taxon>
        <taxon>Bacillales</taxon>
        <taxon>Staphylococcaceae</taxon>
        <taxon>Macrococcus</taxon>
    </lineage>
</organism>
<gene>
    <name evidence="5" type="ORF">ERX29_04605</name>
</gene>
<keyword evidence="2" id="KW-0472">Membrane</keyword>
<feature type="domain" description="SpaA-like prealbumin fold" evidence="4">
    <location>
        <begin position="133"/>
        <end position="170"/>
    </location>
</feature>
<evidence type="ECO:0000313" key="5">
    <source>
        <dbReference type="EMBL" id="TDM12101.1"/>
    </source>
</evidence>
<dbReference type="InterPro" id="IPR041033">
    <property type="entry name" value="SpaA_PFL_dom_1"/>
</dbReference>
<dbReference type="EMBL" id="SCWB01000006">
    <property type="protein sequence ID" value="TDM12101.1"/>
    <property type="molecule type" value="Genomic_DNA"/>
</dbReference>
<feature type="region of interest" description="Disordered" evidence="1">
    <location>
        <begin position="256"/>
        <end position="395"/>
    </location>
</feature>
<feature type="transmembrane region" description="Helical" evidence="2">
    <location>
        <begin position="400"/>
        <end position="419"/>
    </location>
</feature>
<feature type="compositionally biased region" description="Polar residues" evidence="1">
    <location>
        <begin position="205"/>
        <end position="225"/>
    </location>
</feature>
<feature type="region of interest" description="Disordered" evidence="1">
    <location>
        <begin position="196"/>
        <end position="225"/>
    </location>
</feature>
<dbReference type="AlphaFoldDB" id="A0A4R6BV10"/>